<accession>A0A401ZHC9</accession>
<evidence type="ECO:0000256" key="1">
    <source>
        <dbReference type="ARBA" id="ARBA00006586"/>
    </source>
</evidence>
<dbReference type="OrthoDB" id="9759796at2"/>
<dbReference type="RefSeq" id="WP_126597225.1">
    <property type="nucleotide sequence ID" value="NZ_BIFQ01000001.1"/>
</dbReference>
<dbReference type="CDD" id="cd03747">
    <property type="entry name" value="Ntn_PGA_like"/>
    <property type="match status" value="1"/>
</dbReference>
<dbReference type="InterPro" id="IPR023343">
    <property type="entry name" value="Penicillin_amidase_dom1"/>
</dbReference>
<dbReference type="PANTHER" id="PTHR34218">
    <property type="entry name" value="PEPTIDASE S45 PENICILLIN AMIDASE"/>
    <property type="match status" value="1"/>
</dbReference>
<dbReference type="Gene3D" id="1.10.1400.10">
    <property type="match status" value="1"/>
</dbReference>
<feature type="active site" description="Nucleophile" evidence="4">
    <location>
        <position position="250"/>
    </location>
</feature>
<proteinExistence type="inferred from homology"/>
<keyword evidence="7" id="KW-1185">Reference proteome</keyword>
<keyword evidence="5" id="KW-0479">Metal-binding</keyword>
<evidence type="ECO:0000256" key="5">
    <source>
        <dbReference type="PIRSR" id="PIRSR001227-2"/>
    </source>
</evidence>
<comment type="cofactor">
    <cofactor evidence="5">
        <name>Ca(2+)</name>
        <dbReference type="ChEBI" id="CHEBI:29108"/>
    </cofactor>
    <text evidence="5">Binds 1 Ca(2+) ion per dimer.</text>
</comment>
<dbReference type="Gene3D" id="2.30.120.10">
    <property type="match status" value="1"/>
</dbReference>
<dbReference type="EMBL" id="BIFQ01000001">
    <property type="protein sequence ID" value="GCE06269.1"/>
    <property type="molecule type" value="Genomic_DNA"/>
</dbReference>
<dbReference type="GO" id="GO:0016811">
    <property type="term" value="F:hydrolase activity, acting on carbon-nitrogen (but not peptide) bonds, in linear amides"/>
    <property type="evidence" value="ECO:0007669"/>
    <property type="project" value="InterPro"/>
</dbReference>
<dbReference type="SUPFAM" id="SSF56235">
    <property type="entry name" value="N-terminal nucleophile aminohydrolases (Ntn hydrolases)"/>
    <property type="match status" value="1"/>
</dbReference>
<feature type="binding site" evidence="5">
    <location>
        <position position="322"/>
    </location>
    <ligand>
        <name>Ca(2+)</name>
        <dbReference type="ChEBI" id="CHEBI:29108"/>
    </ligand>
</feature>
<dbReference type="GO" id="GO:0017000">
    <property type="term" value="P:antibiotic biosynthetic process"/>
    <property type="evidence" value="ECO:0007669"/>
    <property type="project" value="InterPro"/>
</dbReference>
<dbReference type="Gene3D" id="3.60.20.10">
    <property type="entry name" value="Glutamine Phosphoribosylpyrophosphate, subunit 1, domain 1"/>
    <property type="match status" value="1"/>
</dbReference>
<comment type="similarity">
    <text evidence="1">Belongs to the peptidase S45 family.</text>
</comment>
<dbReference type="AlphaFoldDB" id="A0A401ZHC9"/>
<evidence type="ECO:0000313" key="6">
    <source>
        <dbReference type="EMBL" id="GCE06269.1"/>
    </source>
</evidence>
<evidence type="ECO:0000256" key="2">
    <source>
        <dbReference type="ARBA" id="ARBA00022801"/>
    </source>
</evidence>
<feature type="binding site" evidence="5">
    <location>
        <position position="188"/>
    </location>
    <ligand>
        <name>Ca(2+)</name>
        <dbReference type="ChEBI" id="CHEBI:29108"/>
    </ligand>
</feature>
<evidence type="ECO:0000256" key="4">
    <source>
        <dbReference type="PIRSR" id="PIRSR001227-1"/>
    </source>
</evidence>
<evidence type="ECO:0000256" key="3">
    <source>
        <dbReference type="ARBA" id="ARBA00023145"/>
    </source>
</evidence>
<dbReference type="InterPro" id="IPR002692">
    <property type="entry name" value="S45"/>
</dbReference>
<feature type="binding site" evidence="5">
    <location>
        <position position="325"/>
    </location>
    <ligand>
        <name>Ca(2+)</name>
        <dbReference type="ChEBI" id="CHEBI:29108"/>
    </ligand>
</feature>
<keyword evidence="3" id="KW-0865">Zymogen</keyword>
<keyword evidence="2" id="KW-0378">Hydrolase</keyword>
<dbReference type="Pfam" id="PF01804">
    <property type="entry name" value="Penicil_amidase"/>
    <property type="match status" value="1"/>
</dbReference>
<name>A0A401ZHC9_9CHLR</name>
<dbReference type="PIRSF" id="PIRSF001227">
    <property type="entry name" value="Pen_acylase"/>
    <property type="match status" value="1"/>
</dbReference>
<sequence>MASWWRKNLNKTGELGGFVNGFYSLLTHRQLPSTSGTIQIAGLHDPVEIITDQYGVPHIYASNDDDLYFAQGYIHAQERLWQMDLHRRLGSGRLSEIFGAVTLETDRFCRRLGMHRAAAADVASLPEADLRVLEAYASGVNSFIRRNQNKLPVEFRLLNYQPEPWQPAHTLQWGKVQGWSLGGNWETELIRARIIEKVGVERAAKLEPGYDPEHPLILPPGVSYQGINLGLLEQYQQIQTLSGFSVMGGSNNWVVDGSMTESGAPLLCNDPHLGQAAPSIWFECHLVSKDLDVTGSTFPGAPGIIIGHNQHIAWGVTNAVSDVQDLYVEKFNPENPRQYEFAGQWEEAEIIREEIKVKGQDMPMIEEVRVTRHGPIVTHIPAISQPQTSEGQPNELPLALRWTGLESGTLISAIRHLNRASNWQEFQNALRDWDVPAQNFVYADREGNIGYTMAGNIPIRSQGLALIPMPGWTGEYEWTGRVAFEELPQVYNPEQHYLVTANNRVIDDNYPYYITHEWLNGYRAQRIQQMLTEKQKLTVEDMSRIQNDYYCIPATEVVPYMLQLEANTALKRAAHEILQTWDYQLSPNSIGASLYTTFIRKLERLVLDALLGDDEELIHQYLGKSLNALGTLNGYAGRNRPLLLRLLREQPANWFSDSVIPNGPKTWSVALERAFEATLEELQARLGSNILRWQYGAIHKMKYTHPLGAVKALEGFFNRGPFSVGGDSDTVNVGSSIITDPENVVVVPSYRQIIDLDQFSRSRSIHAPGQSGQPGSKHYDDFIALWRTGKTHPMLYRREEIEAQAEGTLHLNPNRS</sequence>
<evidence type="ECO:0000313" key="7">
    <source>
        <dbReference type="Proteomes" id="UP000287224"/>
    </source>
</evidence>
<dbReference type="InterPro" id="IPR029055">
    <property type="entry name" value="Ntn_hydrolases_N"/>
</dbReference>
<protein>
    <submittedName>
        <fullName evidence="6">Peptidase S45</fullName>
    </submittedName>
</protein>
<dbReference type="Proteomes" id="UP000287224">
    <property type="component" value="Unassembled WGS sequence"/>
</dbReference>
<dbReference type="InterPro" id="IPR043146">
    <property type="entry name" value="Penicillin_amidase_N_B-knob"/>
</dbReference>
<dbReference type="GO" id="GO:0046872">
    <property type="term" value="F:metal ion binding"/>
    <property type="evidence" value="ECO:0007669"/>
    <property type="project" value="UniProtKB-KW"/>
</dbReference>
<gene>
    <name evidence="6" type="ORF">KDAU_35980</name>
</gene>
<keyword evidence="5" id="KW-0106">Calcium</keyword>
<dbReference type="InterPro" id="IPR014395">
    <property type="entry name" value="Pen/GL7ACA/AHL_acylase"/>
</dbReference>
<dbReference type="InterPro" id="IPR043147">
    <property type="entry name" value="Penicillin_amidase_A-knob"/>
</dbReference>
<dbReference type="PANTHER" id="PTHR34218:SF4">
    <property type="entry name" value="ACYL-HOMOSERINE LACTONE ACYLASE QUIP"/>
    <property type="match status" value="1"/>
</dbReference>
<reference evidence="7" key="1">
    <citation type="submission" date="2018-12" db="EMBL/GenBank/DDBJ databases">
        <title>Tengunoibacter tsumagoiensis gen. nov., sp. nov., Dictyobacter kobayashii sp. nov., D. alpinus sp. nov., and D. joshuensis sp. nov. and description of Dictyobacteraceae fam. nov. within the order Ktedonobacterales isolated from Tengu-no-mugimeshi.</title>
        <authorList>
            <person name="Wang C.M."/>
            <person name="Zheng Y."/>
            <person name="Sakai Y."/>
            <person name="Toyoda A."/>
            <person name="Minakuchi Y."/>
            <person name="Abe K."/>
            <person name="Yokota A."/>
            <person name="Yabe S."/>
        </authorList>
    </citation>
    <scope>NUCLEOTIDE SEQUENCE [LARGE SCALE GENOMIC DNA]</scope>
    <source>
        <strain evidence="7">S-27</strain>
    </source>
</reference>
<dbReference type="Gene3D" id="1.10.439.10">
    <property type="entry name" value="Penicillin Amidohydrolase, domain 1"/>
    <property type="match status" value="1"/>
</dbReference>
<organism evidence="6 7">
    <name type="scientific">Dictyobacter aurantiacus</name>
    <dbReference type="NCBI Taxonomy" id="1936993"/>
    <lineage>
        <taxon>Bacteria</taxon>
        <taxon>Bacillati</taxon>
        <taxon>Chloroflexota</taxon>
        <taxon>Ktedonobacteria</taxon>
        <taxon>Ktedonobacterales</taxon>
        <taxon>Dictyobacteraceae</taxon>
        <taxon>Dictyobacter</taxon>
    </lineage>
</organism>
<comment type="caution">
    <text evidence="6">The sequence shown here is derived from an EMBL/GenBank/DDBJ whole genome shotgun (WGS) entry which is preliminary data.</text>
</comment>